<dbReference type="EMBL" id="KV722513">
    <property type="protein sequence ID" value="OCH86750.1"/>
    <property type="molecule type" value="Genomic_DNA"/>
</dbReference>
<sequence>MLSSVNKFVKCAYSGIFPVIQRHVHCILQKHRADWLDAILCLLPGFRGIPSASIGVISSRPICAISDRVYFKIRIFSRGPTPSQTLILHYALHERHKGDDCRALEARAGNSRLFSSAHRAPAQSRLGRRTAPAGAPRRVQLRVRRVPCRLTTEDASY</sequence>
<protein>
    <submittedName>
        <fullName evidence="1">Uncharacterized protein</fullName>
    </submittedName>
</protein>
<keyword evidence="2" id="KW-1185">Reference proteome</keyword>
<accession>A0A8E2AQY9</accession>
<dbReference type="AlphaFoldDB" id="A0A8E2AQY9"/>
<name>A0A8E2AQY9_9APHY</name>
<evidence type="ECO:0000313" key="1">
    <source>
        <dbReference type="EMBL" id="OCH86750.1"/>
    </source>
</evidence>
<reference evidence="1 2" key="1">
    <citation type="submission" date="2016-07" db="EMBL/GenBank/DDBJ databases">
        <title>Draft genome of the white-rot fungus Obba rivulosa 3A-2.</title>
        <authorList>
            <consortium name="DOE Joint Genome Institute"/>
            <person name="Miettinen O."/>
            <person name="Riley R."/>
            <person name="Acob R."/>
            <person name="Barry K."/>
            <person name="Cullen D."/>
            <person name="De Vries R."/>
            <person name="Hainaut M."/>
            <person name="Hatakka A."/>
            <person name="Henrissat B."/>
            <person name="Hilden K."/>
            <person name="Kuo R."/>
            <person name="Labutti K."/>
            <person name="Lipzen A."/>
            <person name="Makela M.R."/>
            <person name="Sandor L."/>
            <person name="Spatafora J.W."/>
            <person name="Grigoriev I.V."/>
            <person name="Hibbett D.S."/>
        </authorList>
    </citation>
    <scope>NUCLEOTIDE SEQUENCE [LARGE SCALE GENOMIC DNA]</scope>
    <source>
        <strain evidence="1 2">3A-2</strain>
    </source>
</reference>
<proteinExistence type="predicted"/>
<organism evidence="1 2">
    <name type="scientific">Obba rivulosa</name>
    <dbReference type="NCBI Taxonomy" id="1052685"/>
    <lineage>
        <taxon>Eukaryota</taxon>
        <taxon>Fungi</taxon>
        <taxon>Dikarya</taxon>
        <taxon>Basidiomycota</taxon>
        <taxon>Agaricomycotina</taxon>
        <taxon>Agaricomycetes</taxon>
        <taxon>Polyporales</taxon>
        <taxon>Gelatoporiaceae</taxon>
        <taxon>Obba</taxon>
    </lineage>
</organism>
<evidence type="ECO:0000313" key="2">
    <source>
        <dbReference type="Proteomes" id="UP000250043"/>
    </source>
</evidence>
<dbReference type="Proteomes" id="UP000250043">
    <property type="component" value="Unassembled WGS sequence"/>
</dbReference>
<gene>
    <name evidence="1" type="ORF">OBBRIDRAFT_205220</name>
</gene>